<organism evidence="1 2">
    <name type="scientific">Limosilactobacillus ingluviei DSM 15946</name>
    <dbReference type="NCBI Taxonomy" id="1423760"/>
    <lineage>
        <taxon>Bacteria</taxon>
        <taxon>Bacillati</taxon>
        <taxon>Bacillota</taxon>
        <taxon>Bacilli</taxon>
        <taxon>Lactobacillales</taxon>
        <taxon>Lactobacillaceae</taxon>
        <taxon>Limosilactobacillus</taxon>
    </lineage>
</organism>
<dbReference type="AlphaFoldDB" id="A0A0R1UKB1"/>
<dbReference type="EMBL" id="AZFK01000018">
    <property type="protein sequence ID" value="KRL91656.1"/>
    <property type="molecule type" value="Genomic_DNA"/>
</dbReference>
<proteinExistence type="predicted"/>
<comment type="caution">
    <text evidence="1">The sequence shown here is derived from an EMBL/GenBank/DDBJ whole genome shotgun (WGS) entry which is preliminary data.</text>
</comment>
<evidence type="ECO:0000313" key="1">
    <source>
        <dbReference type="EMBL" id="KRL91656.1"/>
    </source>
</evidence>
<dbReference type="RefSeq" id="WP_056954054.1">
    <property type="nucleotide sequence ID" value="NZ_AZFK01000018.1"/>
</dbReference>
<reference evidence="1 2" key="1">
    <citation type="journal article" date="2015" name="Genome Announc.">
        <title>Expanding the biotechnology potential of lactobacilli through comparative genomics of 213 strains and associated genera.</title>
        <authorList>
            <person name="Sun Z."/>
            <person name="Harris H.M."/>
            <person name="McCann A."/>
            <person name="Guo C."/>
            <person name="Argimon S."/>
            <person name="Zhang W."/>
            <person name="Yang X."/>
            <person name="Jeffery I.B."/>
            <person name="Cooney J.C."/>
            <person name="Kagawa T.F."/>
            <person name="Liu W."/>
            <person name="Song Y."/>
            <person name="Salvetti E."/>
            <person name="Wrobel A."/>
            <person name="Rasinkangas P."/>
            <person name="Parkhill J."/>
            <person name="Rea M.C."/>
            <person name="O'Sullivan O."/>
            <person name="Ritari J."/>
            <person name="Douillard F.P."/>
            <person name="Paul Ross R."/>
            <person name="Yang R."/>
            <person name="Briner A.E."/>
            <person name="Felis G.E."/>
            <person name="de Vos W.M."/>
            <person name="Barrangou R."/>
            <person name="Klaenhammer T.R."/>
            <person name="Caufield P.W."/>
            <person name="Cui Y."/>
            <person name="Zhang H."/>
            <person name="O'Toole P.W."/>
        </authorList>
    </citation>
    <scope>NUCLEOTIDE SEQUENCE [LARGE SCALE GENOMIC DNA]</scope>
    <source>
        <strain evidence="1 2">DSM 15946</strain>
    </source>
</reference>
<sequence length="276" mass="32128">MNEQTYFQEQEKEFLIRLMDYAAGRNNWGTPHPAGTPIETYIDDMYMIKELNPFREYLMNSLEPGEEINSEYEPSSYFDKLLENDLGKNILALWNAGERDAAVKEYRKNIDPFVLPKELNDQQEKLVGREYIGNEFAAKVMSKKELLDNLKHDIDLFDFAKVVGDADEFDWGQLKTGANSLEDAWEVKEHLIYHIQTEQVLVTDGVSDPYAHPVINPLSQEVIDYLVENNFYDDDEPALVDWLKELRKQVVVKDLKHSVGMETEFNHSAWKNIKLN</sequence>
<protein>
    <submittedName>
        <fullName evidence="1">Uncharacterized protein</fullName>
    </submittedName>
</protein>
<dbReference type="PATRIC" id="fig|1423760.3.peg.1134"/>
<evidence type="ECO:0000313" key="2">
    <source>
        <dbReference type="Proteomes" id="UP000050816"/>
    </source>
</evidence>
<dbReference type="Proteomes" id="UP000050816">
    <property type="component" value="Unassembled WGS sequence"/>
</dbReference>
<gene>
    <name evidence="1" type="ORF">FC43_GL001075</name>
</gene>
<name>A0A0R1UKB1_9LACO</name>
<accession>A0A0R1UKB1</accession>